<sequence length="46" mass="4889">MGVVIIMCAIRTLLCLPPGWIMIGAGPRLGLGQGHRLVEYVDALAL</sequence>
<proteinExistence type="predicted"/>
<dbReference type="EMBL" id="CASHTH010002473">
    <property type="protein sequence ID" value="CAI8030375.1"/>
    <property type="molecule type" value="Genomic_DNA"/>
</dbReference>
<comment type="caution">
    <text evidence="1">The sequence shown here is derived from an EMBL/GenBank/DDBJ whole genome shotgun (WGS) entry which is preliminary data.</text>
</comment>
<evidence type="ECO:0000313" key="1">
    <source>
        <dbReference type="EMBL" id="CAI8030375.1"/>
    </source>
</evidence>
<gene>
    <name evidence="1" type="ORF">GBAR_LOCUS17223</name>
</gene>
<evidence type="ECO:0000313" key="2">
    <source>
        <dbReference type="Proteomes" id="UP001174909"/>
    </source>
</evidence>
<dbReference type="AlphaFoldDB" id="A0AA35SHU1"/>
<name>A0AA35SHU1_GEOBA</name>
<dbReference type="Proteomes" id="UP001174909">
    <property type="component" value="Unassembled WGS sequence"/>
</dbReference>
<organism evidence="1 2">
    <name type="scientific">Geodia barretti</name>
    <name type="common">Barrett's horny sponge</name>
    <dbReference type="NCBI Taxonomy" id="519541"/>
    <lineage>
        <taxon>Eukaryota</taxon>
        <taxon>Metazoa</taxon>
        <taxon>Porifera</taxon>
        <taxon>Demospongiae</taxon>
        <taxon>Heteroscleromorpha</taxon>
        <taxon>Tetractinellida</taxon>
        <taxon>Astrophorina</taxon>
        <taxon>Geodiidae</taxon>
        <taxon>Geodia</taxon>
    </lineage>
</organism>
<accession>A0AA35SHU1</accession>
<protein>
    <submittedName>
        <fullName evidence="1">Uncharacterized protein</fullName>
    </submittedName>
</protein>
<reference evidence="1" key="1">
    <citation type="submission" date="2023-03" db="EMBL/GenBank/DDBJ databases">
        <authorList>
            <person name="Steffen K."/>
            <person name="Cardenas P."/>
        </authorList>
    </citation>
    <scope>NUCLEOTIDE SEQUENCE</scope>
</reference>
<keyword evidence="2" id="KW-1185">Reference proteome</keyword>